<gene>
    <name evidence="2" type="ORF">CfE428DRAFT_5497</name>
</gene>
<evidence type="ECO:0000313" key="3">
    <source>
        <dbReference type="Proteomes" id="UP000005824"/>
    </source>
</evidence>
<dbReference type="Pfam" id="PF13614">
    <property type="entry name" value="AAA_31"/>
    <property type="match status" value="1"/>
</dbReference>
<dbReference type="STRING" id="497964.CfE428DRAFT_5497"/>
<dbReference type="eggNOG" id="COG1192">
    <property type="taxonomic scope" value="Bacteria"/>
</dbReference>
<dbReference type="RefSeq" id="WP_006982818.1">
    <property type="nucleotide sequence ID" value="NZ_ABVL01000025.1"/>
</dbReference>
<evidence type="ECO:0000259" key="1">
    <source>
        <dbReference type="Pfam" id="PF13614"/>
    </source>
</evidence>
<dbReference type="Proteomes" id="UP000005824">
    <property type="component" value="Unassembled WGS sequence"/>
</dbReference>
<dbReference type="EMBL" id="ABVL01000025">
    <property type="protein sequence ID" value="EDY17010.1"/>
    <property type="molecule type" value="Genomic_DNA"/>
</dbReference>
<organism evidence="2 3">
    <name type="scientific">Chthoniobacter flavus Ellin428</name>
    <dbReference type="NCBI Taxonomy" id="497964"/>
    <lineage>
        <taxon>Bacteria</taxon>
        <taxon>Pseudomonadati</taxon>
        <taxon>Verrucomicrobiota</taxon>
        <taxon>Spartobacteria</taxon>
        <taxon>Chthoniobacterales</taxon>
        <taxon>Chthoniobacteraceae</taxon>
        <taxon>Chthoniobacter</taxon>
    </lineage>
</organism>
<dbReference type="InterPro" id="IPR025669">
    <property type="entry name" value="AAA_dom"/>
</dbReference>
<dbReference type="CDD" id="cd02042">
    <property type="entry name" value="ParAB_family"/>
    <property type="match status" value="1"/>
</dbReference>
<keyword evidence="3" id="KW-1185">Reference proteome</keyword>
<dbReference type="SUPFAM" id="SSF52540">
    <property type="entry name" value="P-loop containing nucleoside triphosphate hydrolases"/>
    <property type="match status" value="1"/>
</dbReference>
<dbReference type="PANTHER" id="PTHR13696">
    <property type="entry name" value="P-LOOP CONTAINING NUCLEOSIDE TRIPHOSPHATE HYDROLASE"/>
    <property type="match status" value="1"/>
</dbReference>
<dbReference type="AlphaFoldDB" id="B4D9A7"/>
<dbReference type="FunFam" id="3.40.50.300:FF:000285">
    <property type="entry name" value="Sporulation initiation inhibitor Soj"/>
    <property type="match status" value="1"/>
</dbReference>
<dbReference type="Gene3D" id="3.40.50.300">
    <property type="entry name" value="P-loop containing nucleotide triphosphate hydrolases"/>
    <property type="match status" value="1"/>
</dbReference>
<dbReference type="InParanoid" id="B4D9A7"/>
<sequence length="263" mass="28324">MRIIAVANQKGGVGKTTTSVNLAACLAARGVKTLLIDLDPQANATSALGLPTIDGHSIYEPLLGGAPISEKVVPTRWDHLWIIPGDMALAGAEIEVARAEDHLTRLRAAFDPFRHDATFDFVLLDCPPSLGILMTNALAAADELLIPLQCEYFALEGLSKIHHIVNEIRECGANPGLTIGGILMTMFMRNNLATMVINEVQTHFGDVIFKTVVPRTVRLSESPSHGKPIIEYEPGGLGATAYKALAEEFLARHQWSATAVPQT</sequence>
<dbReference type="PIRSF" id="PIRSF009320">
    <property type="entry name" value="Nuc_binding_HP_1000"/>
    <property type="match status" value="1"/>
</dbReference>
<comment type="caution">
    <text evidence="2">The sequence shown here is derived from an EMBL/GenBank/DDBJ whole genome shotgun (WGS) entry which is preliminary data.</text>
</comment>
<accession>B4D9A7</accession>
<dbReference type="InterPro" id="IPR027417">
    <property type="entry name" value="P-loop_NTPase"/>
</dbReference>
<dbReference type="InterPro" id="IPR050678">
    <property type="entry name" value="DNA_Partitioning_ATPase"/>
</dbReference>
<dbReference type="PANTHER" id="PTHR13696:SF52">
    <property type="entry name" value="PARA FAMILY PROTEIN CT_582"/>
    <property type="match status" value="1"/>
</dbReference>
<proteinExistence type="predicted"/>
<reference evidence="2 3" key="1">
    <citation type="journal article" date="2011" name="J. Bacteriol.">
        <title>Genome sequence of Chthoniobacter flavus Ellin428, an aerobic heterotrophic soil bacterium.</title>
        <authorList>
            <person name="Kant R."/>
            <person name="van Passel M.W."/>
            <person name="Palva A."/>
            <person name="Lucas S."/>
            <person name="Lapidus A."/>
            <person name="Glavina Del Rio T."/>
            <person name="Dalin E."/>
            <person name="Tice H."/>
            <person name="Bruce D."/>
            <person name="Goodwin L."/>
            <person name="Pitluck S."/>
            <person name="Larimer F.W."/>
            <person name="Land M.L."/>
            <person name="Hauser L."/>
            <person name="Sangwan P."/>
            <person name="de Vos W.M."/>
            <person name="Janssen P.H."/>
            <person name="Smidt H."/>
        </authorList>
    </citation>
    <scope>NUCLEOTIDE SEQUENCE [LARGE SCALE GENOMIC DNA]</scope>
    <source>
        <strain evidence="2 3">Ellin428</strain>
    </source>
</reference>
<name>B4D9A7_9BACT</name>
<protein>
    <submittedName>
        <fullName evidence="2">Cobyrinic acid ac-diamide synthase</fullName>
    </submittedName>
</protein>
<evidence type="ECO:0000313" key="2">
    <source>
        <dbReference type="EMBL" id="EDY17010.1"/>
    </source>
</evidence>
<feature type="domain" description="AAA" evidence="1">
    <location>
        <begin position="1"/>
        <end position="177"/>
    </location>
</feature>